<dbReference type="EMBL" id="JADEXF010000018">
    <property type="protein sequence ID" value="MBE9103596.1"/>
    <property type="molecule type" value="Genomic_DNA"/>
</dbReference>
<dbReference type="Proteomes" id="UP000647836">
    <property type="component" value="Unassembled WGS sequence"/>
</dbReference>
<reference evidence="2 3" key="1">
    <citation type="submission" date="2020-10" db="EMBL/GenBank/DDBJ databases">
        <authorList>
            <person name="Castelo-Branco R."/>
            <person name="Eusebio N."/>
            <person name="Adriana R."/>
            <person name="Vieira A."/>
            <person name="Brugerolle De Fraissinette N."/>
            <person name="Rezende De Castro R."/>
            <person name="Schneider M.P."/>
            <person name="Vasconcelos V."/>
            <person name="Leao P.N."/>
        </authorList>
    </citation>
    <scope>NUCLEOTIDE SEQUENCE [LARGE SCALE GENOMIC DNA]</scope>
    <source>
        <strain evidence="2 3">LEGE 07299</strain>
    </source>
</reference>
<dbReference type="InterPro" id="IPR010985">
    <property type="entry name" value="Ribbon_hlx_hlx"/>
</dbReference>
<sequence length="119" mass="13308">MTAKKRKPLDDALAHEFVYGSQSQETANSDTQSETQPTLEQEPVPQSTLPISPISTPQPAKFNLMSELQQPSKEPTIRLTVDLPESMHRKLSVLAAKTSRKKVEIVRLLLDEALKDVEE</sequence>
<accession>A0ABR9TT72</accession>
<dbReference type="RefSeq" id="WP_194040507.1">
    <property type="nucleotide sequence ID" value="NZ_JADEXF010000018.1"/>
</dbReference>
<feature type="region of interest" description="Disordered" evidence="1">
    <location>
        <begin position="19"/>
        <end position="57"/>
    </location>
</feature>
<evidence type="ECO:0000313" key="3">
    <source>
        <dbReference type="Proteomes" id="UP000647836"/>
    </source>
</evidence>
<comment type="caution">
    <text evidence="2">The sequence shown here is derived from an EMBL/GenBank/DDBJ whole genome shotgun (WGS) entry which is preliminary data.</text>
</comment>
<gene>
    <name evidence="2" type="ORF">IQ229_01135</name>
</gene>
<dbReference type="SUPFAM" id="SSF47598">
    <property type="entry name" value="Ribbon-helix-helix"/>
    <property type="match status" value="1"/>
</dbReference>
<evidence type="ECO:0000256" key="1">
    <source>
        <dbReference type="SAM" id="MobiDB-lite"/>
    </source>
</evidence>
<evidence type="ECO:0000313" key="2">
    <source>
        <dbReference type="EMBL" id="MBE9103596.1"/>
    </source>
</evidence>
<proteinExistence type="predicted"/>
<feature type="compositionally biased region" description="Polar residues" evidence="1">
    <location>
        <begin position="20"/>
        <end position="57"/>
    </location>
</feature>
<protein>
    <submittedName>
        <fullName evidence="2">CopG family transcriptional regulator</fullName>
    </submittedName>
</protein>
<keyword evidence="3" id="KW-1185">Reference proteome</keyword>
<organism evidence="2 3">
    <name type="scientific">Nostoc cf. edaphicum LEGE 07299</name>
    <dbReference type="NCBI Taxonomy" id="2777974"/>
    <lineage>
        <taxon>Bacteria</taxon>
        <taxon>Bacillati</taxon>
        <taxon>Cyanobacteriota</taxon>
        <taxon>Cyanophyceae</taxon>
        <taxon>Nostocales</taxon>
        <taxon>Nostocaceae</taxon>
        <taxon>Nostoc</taxon>
    </lineage>
</organism>
<name>A0ABR9TT72_9NOSO</name>